<dbReference type="InterPro" id="IPR015943">
    <property type="entry name" value="WD40/YVTN_repeat-like_dom_sf"/>
</dbReference>
<dbReference type="InterPro" id="IPR051242">
    <property type="entry name" value="WD-EF-hand_domain"/>
</dbReference>
<dbReference type="Gene3D" id="1.10.238.10">
    <property type="entry name" value="EF-hand"/>
    <property type="match status" value="1"/>
</dbReference>
<dbReference type="InterPro" id="IPR019775">
    <property type="entry name" value="WD40_repeat_CS"/>
</dbReference>
<feature type="domain" description="EF-hand" evidence="7">
    <location>
        <begin position="117"/>
        <end position="152"/>
    </location>
</feature>
<organism evidence="8 9">
    <name type="scientific">Desmophyllum pertusum</name>
    <dbReference type="NCBI Taxonomy" id="174260"/>
    <lineage>
        <taxon>Eukaryota</taxon>
        <taxon>Metazoa</taxon>
        <taxon>Cnidaria</taxon>
        <taxon>Anthozoa</taxon>
        <taxon>Hexacorallia</taxon>
        <taxon>Scleractinia</taxon>
        <taxon>Caryophylliina</taxon>
        <taxon>Caryophylliidae</taxon>
        <taxon>Desmophyllum</taxon>
    </lineage>
</organism>
<feature type="compositionally biased region" description="Acidic residues" evidence="6">
    <location>
        <begin position="15"/>
        <end position="27"/>
    </location>
</feature>
<evidence type="ECO:0000256" key="4">
    <source>
        <dbReference type="ARBA" id="ARBA00022837"/>
    </source>
</evidence>
<dbReference type="InterPro" id="IPR036322">
    <property type="entry name" value="WD40_repeat_dom_sf"/>
</dbReference>
<dbReference type="GO" id="GO:0005509">
    <property type="term" value="F:calcium ion binding"/>
    <property type="evidence" value="ECO:0007669"/>
    <property type="project" value="InterPro"/>
</dbReference>
<accession>A0A9X0CXU2</accession>
<evidence type="ECO:0000256" key="6">
    <source>
        <dbReference type="SAM" id="MobiDB-lite"/>
    </source>
</evidence>
<dbReference type="InterPro" id="IPR001680">
    <property type="entry name" value="WD40_rpt"/>
</dbReference>
<feature type="repeat" description="WD" evidence="5">
    <location>
        <begin position="585"/>
        <end position="619"/>
    </location>
</feature>
<protein>
    <recommendedName>
        <fullName evidence="1">WD repeat-containing protein on Y chromosome</fullName>
    </recommendedName>
</protein>
<evidence type="ECO:0000256" key="3">
    <source>
        <dbReference type="ARBA" id="ARBA00022737"/>
    </source>
</evidence>
<keyword evidence="2 5" id="KW-0853">WD repeat</keyword>
<evidence type="ECO:0000313" key="9">
    <source>
        <dbReference type="Proteomes" id="UP001163046"/>
    </source>
</evidence>
<feature type="repeat" description="WD" evidence="5">
    <location>
        <begin position="854"/>
        <end position="888"/>
    </location>
</feature>
<dbReference type="SMART" id="SM00320">
    <property type="entry name" value="WD40"/>
    <property type="match status" value="12"/>
</dbReference>
<feature type="domain" description="EF-hand" evidence="7">
    <location>
        <begin position="77"/>
        <end position="112"/>
    </location>
</feature>
<dbReference type="PROSITE" id="PS50222">
    <property type="entry name" value="EF_HAND_2"/>
    <property type="match status" value="2"/>
</dbReference>
<dbReference type="InterPro" id="IPR011992">
    <property type="entry name" value="EF-hand-dom_pair"/>
</dbReference>
<dbReference type="Gene3D" id="2.130.10.10">
    <property type="entry name" value="YVTN repeat-like/Quinoprotein amine dehydrogenase"/>
    <property type="match status" value="4"/>
</dbReference>
<dbReference type="Pfam" id="PF13499">
    <property type="entry name" value="EF-hand_7"/>
    <property type="match status" value="1"/>
</dbReference>
<dbReference type="CDD" id="cd00051">
    <property type="entry name" value="EFh"/>
    <property type="match status" value="1"/>
</dbReference>
<feature type="region of interest" description="Disordered" evidence="6">
    <location>
        <begin position="1"/>
        <end position="70"/>
    </location>
</feature>
<feature type="repeat" description="WD" evidence="5">
    <location>
        <begin position="665"/>
        <end position="700"/>
    </location>
</feature>
<dbReference type="Pfam" id="PF00400">
    <property type="entry name" value="WD40"/>
    <property type="match status" value="4"/>
</dbReference>
<evidence type="ECO:0000256" key="5">
    <source>
        <dbReference type="PROSITE-ProRule" id="PRU00221"/>
    </source>
</evidence>
<gene>
    <name evidence="8" type="ORF">OS493_015321</name>
</gene>
<keyword evidence="3" id="KW-0677">Repeat</keyword>
<dbReference type="InterPro" id="IPR018247">
    <property type="entry name" value="EF_Hand_1_Ca_BS"/>
</dbReference>
<evidence type="ECO:0000256" key="1">
    <source>
        <dbReference type="ARBA" id="ARBA00014901"/>
    </source>
</evidence>
<reference evidence="8" key="1">
    <citation type="submission" date="2023-01" db="EMBL/GenBank/DDBJ databases">
        <title>Genome assembly of the deep-sea coral Lophelia pertusa.</title>
        <authorList>
            <person name="Herrera S."/>
            <person name="Cordes E."/>
        </authorList>
    </citation>
    <scope>NUCLEOTIDE SEQUENCE</scope>
    <source>
        <strain evidence="8">USNM1676648</strain>
        <tissue evidence="8">Polyp</tissue>
    </source>
</reference>
<keyword evidence="9" id="KW-1185">Reference proteome</keyword>
<dbReference type="OrthoDB" id="5980302at2759"/>
<evidence type="ECO:0000259" key="7">
    <source>
        <dbReference type="PROSITE" id="PS50222"/>
    </source>
</evidence>
<dbReference type="PROSITE" id="PS00678">
    <property type="entry name" value="WD_REPEATS_1"/>
    <property type="match status" value="3"/>
</dbReference>
<feature type="repeat" description="WD" evidence="5">
    <location>
        <begin position="534"/>
        <end position="575"/>
    </location>
</feature>
<name>A0A9X0CXU2_9CNID</name>
<feature type="repeat" description="WD" evidence="5">
    <location>
        <begin position="445"/>
        <end position="486"/>
    </location>
</feature>
<comment type="caution">
    <text evidence="8">The sequence shown here is derived from an EMBL/GenBank/DDBJ whole genome shotgun (WGS) entry which is preliminary data.</text>
</comment>
<dbReference type="SUPFAM" id="SSF50978">
    <property type="entry name" value="WD40 repeat-like"/>
    <property type="match status" value="2"/>
</dbReference>
<dbReference type="EMBL" id="MU826357">
    <property type="protein sequence ID" value="KAJ7379530.1"/>
    <property type="molecule type" value="Genomic_DNA"/>
</dbReference>
<dbReference type="Proteomes" id="UP001163046">
    <property type="component" value="Unassembled WGS sequence"/>
</dbReference>
<dbReference type="SMART" id="SM00054">
    <property type="entry name" value="EFh"/>
    <property type="match status" value="2"/>
</dbReference>
<dbReference type="InterPro" id="IPR020472">
    <property type="entry name" value="WD40_PAC1"/>
</dbReference>
<dbReference type="PANTHER" id="PTHR44324">
    <property type="entry name" value="WD40 REPEAT DOMAIN 95"/>
    <property type="match status" value="1"/>
</dbReference>
<dbReference type="PRINTS" id="PR00320">
    <property type="entry name" value="GPROTEINBRPT"/>
</dbReference>
<dbReference type="PANTHER" id="PTHR44324:SF6">
    <property type="entry name" value="EF-HAND CALCIUM BINDING DOMAIN 8"/>
    <property type="match status" value="1"/>
</dbReference>
<proteinExistence type="predicted"/>
<dbReference type="AlphaFoldDB" id="A0A9X0CXU2"/>
<sequence length="1181" mass="132669">MEEGKETNTINFPSVEEEEEFSEDDEQDRSSSSSESEEWNNTAVEQHGSKLSRAASKTDDEPPKPTMVKLEDQMNNENLEMLQQIFEEADEDGGGGLDLDEFRQAMIKTMAGKGEVPDDNQLAIIFMKVDANCDGTVDWEEFCSYMLLETQLKDVMTSEDREMEFPHPAREIPSCHRDTITRITYLPKLSHGADDPTDSNGGRYVSVSKEGTLHFWSMDLMHPQRTLSLGHEGKASKNVWITDCVVLPNAKKLALSTADREIAFYDCSANSFDKQFVICSLDYCVLTMDYWYSAAKLNEGILLFGDAGGSVFCLKFSAITGCLFDLNLGQQIPSVSFRRFSLSELQQGKHSNLKLFQFNSLHEDWIRKVKYYPSLQCFISCATASNTSMYLGDVDRKKTRSVFRIRKGITSFDYCKEWNVIVTGGLDHYVRLWNPYVTAKATSVMKGHSSAVTHIIVNSDKGEIISAAQDKVIKIWDMRDLCCVQTIPARSLLPGPHMISSLYFNSKSHCIFVGTNQLSVIEGKSEEPSEERDITSHVKPICAAIYNDLFDQVVSACHDSVVCVWSLETGEKIIQFSNAHGYSEITAMIFDPSKRRLITGARDGTVRIWNFNNGCCLSELQAVDNAEITGILCFKQKIITVGWNRKVTIYKDCRDEEEGEPRVWSNFHEDDILSAAMYPTGLVATSAYDGVVKVWNIESGHVNCKLNADNYGLETTQSVIPADVKRQVSHSNAVIEAANRFQEGIFKKRNSDVGLNKKHRRSTIMQSISRPKRELMYKDTSVLEGSQKKKNAFPELPPLEFQESYHDSSVDKVLFLERRENSLSTATLMTTGSNGSVRAWSICGGGLLGYFTAAQGDHESVLAMTTDHDNTILVTGDTAGFVKVWDISCYCINTSDQKVAALLPRKLLSVNRRYSHKGEGGGTIDSKPPPLVITFRAHLKPVVSLDFVDSRQFIISASTDASVRLWTNSGRYIGTFGQRALWDLEKTVKGQRRLPPDIQRIASAETLRNLLSSPGPKWRLARHIMRITAMTRRGTQQSIQDPADTTDLEKEWGTSITRSLQNVLGKFYKPKTRHRFLPPLPKLKFNQDQMIVYSSLNFKDLQTIEEPKTPAVLWNHATRYKSSSALLPRMGRVGGHRANSDSKHATYYNTSVKQHRANNIGATKSASRKPHDSLMRSANKK</sequence>
<dbReference type="InterPro" id="IPR002048">
    <property type="entry name" value="EF_hand_dom"/>
</dbReference>
<evidence type="ECO:0000256" key="2">
    <source>
        <dbReference type="ARBA" id="ARBA00022574"/>
    </source>
</evidence>
<dbReference type="PROSITE" id="PS00018">
    <property type="entry name" value="EF_HAND_1"/>
    <property type="match status" value="1"/>
</dbReference>
<feature type="region of interest" description="Disordered" evidence="6">
    <location>
        <begin position="1157"/>
        <end position="1181"/>
    </location>
</feature>
<evidence type="ECO:0000313" key="8">
    <source>
        <dbReference type="EMBL" id="KAJ7379530.1"/>
    </source>
</evidence>
<dbReference type="PROSITE" id="PS50294">
    <property type="entry name" value="WD_REPEATS_REGION"/>
    <property type="match status" value="3"/>
</dbReference>
<feature type="repeat" description="WD" evidence="5">
    <location>
        <begin position="935"/>
        <end position="966"/>
    </location>
</feature>
<keyword evidence="4" id="KW-0106">Calcium</keyword>
<dbReference type="PROSITE" id="PS50082">
    <property type="entry name" value="WD_REPEATS_2"/>
    <property type="match status" value="6"/>
</dbReference>
<dbReference type="SUPFAM" id="SSF47473">
    <property type="entry name" value="EF-hand"/>
    <property type="match status" value="1"/>
</dbReference>